<gene>
    <name evidence="2" type="ORF">JQ619_24450</name>
</gene>
<accession>A0ABS5GC49</accession>
<dbReference type="Gene3D" id="3.40.50.450">
    <property type="match status" value="1"/>
</dbReference>
<dbReference type="SUPFAM" id="SSF102405">
    <property type="entry name" value="MCP/YpsA-like"/>
    <property type="match status" value="1"/>
</dbReference>
<dbReference type="EMBL" id="JAFCLK010000025">
    <property type="protein sequence ID" value="MBR1138922.1"/>
    <property type="molecule type" value="Genomic_DNA"/>
</dbReference>
<keyword evidence="1" id="KW-0812">Transmembrane</keyword>
<organism evidence="2 3">
    <name type="scientific">Bradyrhizobium denitrificans</name>
    <dbReference type="NCBI Taxonomy" id="2734912"/>
    <lineage>
        <taxon>Bacteria</taxon>
        <taxon>Pseudomonadati</taxon>
        <taxon>Pseudomonadota</taxon>
        <taxon>Alphaproteobacteria</taxon>
        <taxon>Hyphomicrobiales</taxon>
        <taxon>Nitrobacteraceae</taxon>
        <taxon>Bradyrhizobium</taxon>
    </lineage>
</organism>
<feature type="transmembrane region" description="Helical" evidence="1">
    <location>
        <begin position="508"/>
        <end position="528"/>
    </location>
</feature>
<feature type="transmembrane region" description="Helical" evidence="1">
    <location>
        <begin position="370"/>
        <end position="393"/>
    </location>
</feature>
<evidence type="ECO:0000313" key="2">
    <source>
        <dbReference type="EMBL" id="MBR1138922.1"/>
    </source>
</evidence>
<name>A0ABS5GC49_9BRAD</name>
<feature type="transmembrane region" description="Helical" evidence="1">
    <location>
        <begin position="345"/>
        <end position="364"/>
    </location>
</feature>
<keyword evidence="1" id="KW-0472">Membrane</keyword>
<evidence type="ECO:0000256" key="1">
    <source>
        <dbReference type="SAM" id="Phobius"/>
    </source>
</evidence>
<dbReference type="InterPro" id="IPR025325">
    <property type="entry name" value="DUF4231"/>
</dbReference>
<reference evidence="3" key="1">
    <citation type="journal article" date="2021" name="ISME J.">
        <title>Evolutionary origin and ecological implication of a unique nif island in free-living Bradyrhizobium lineages.</title>
        <authorList>
            <person name="Tao J."/>
        </authorList>
    </citation>
    <scope>NUCLEOTIDE SEQUENCE [LARGE SCALE GENOMIC DNA]</scope>
    <source>
        <strain evidence="3">SZCCT0094</strain>
    </source>
</reference>
<protein>
    <submittedName>
        <fullName evidence="2">DUF4231 domain-containing protein</fullName>
    </submittedName>
</protein>
<keyword evidence="1" id="KW-1133">Transmembrane helix</keyword>
<dbReference type="RefSeq" id="WP_210264272.1">
    <property type="nucleotide sequence ID" value="NZ_JABFDP010000060.1"/>
</dbReference>
<sequence>MSYLAGPFEGSPEATLTSMTSPFSKPSLAFRIGVTGTRQIGSAAEIAVRTQIAQLLQLISGEIGKLAKTPASQAVYLQQADGVSGWLRMVSPLAEGSDRLAAEEALKAGYSLYAPLPFLQAEYERDFPATVEAFRTLLSRADVLELDGTREFASESYRQAGRFVVRNCDLLIAVWDGASERGPGGTAEIVRFATNLKVPVWWIDPSGRSAPCFVEDAQKLRAARANDADAAQAELGRYLEGLFVPPKMAGAERPGIFGRVAHFLSRALDRDTSPLQEYLIETGPRKRRIWRAYSVAVGALIPMGRGVSSTQYSYITPTSESRRFGYFQRADGLSEAYGDRYRSSYVLIAALAIVVAVSAVGELLPHRLEILTSATGDLAMVVIAALLVVNYYYRWHERWISYRLLAELLRKQTMLWMIGRSLPTQEILRSALSCDVAEEGDRSKLSRDAWIGWYFVALTRSAPPLTGAFDTKKSNAALGTAALITEQIQYHTWRAASSRAGASRMERAGQFFVFVGAAATVVKGAFWIAHHIGVAHHIDPLLEGLKALVHFITIVSLSFVGLRTYSELPLLAQQSSRMIKILKNAEAELAAIDIGAPSSSWELGHTMNSLALAMMQDVTGWMELFRLKVLEAPDVH</sequence>
<feature type="transmembrane region" description="Helical" evidence="1">
    <location>
        <begin position="548"/>
        <end position="565"/>
    </location>
</feature>
<comment type="caution">
    <text evidence="2">The sequence shown here is derived from an EMBL/GenBank/DDBJ whole genome shotgun (WGS) entry which is preliminary data.</text>
</comment>
<evidence type="ECO:0000313" key="3">
    <source>
        <dbReference type="Proteomes" id="UP001314635"/>
    </source>
</evidence>
<proteinExistence type="predicted"/>
<dbReference type="Proteomes" id="UP001314635">
    <property type="component" value="Unassembled WGS sequence"/>
</dbReference>
<keyword evidence="3" id="KW-1185">Reference proteome</keyword>
<dbReference type="Pfam" id="PF14015">
    <property type="entry name" value="DUF4231"/>
    <property type="match status" value="1"/>
</dbReference>